<organism evidence="1 2">
    <name type="scientific">Senna tora</name>
    <dbReference type="NCBI Taxonomy" id="362788"/>
    <lineage>
        <taxon>Eukaryota</taxon>
        <taxon>Viridiplantae</taxon>
        <taxon>Streptophyta</taxon>
        <taxon>Embryophyta</taxon>
        <taxon>Tracheophyta</taxon>
        <taxon>Spermatophyta</taxon>
        <taxon>Magnoliopsida</taxon>
        <taxon>eudicotyledons</taxon>
        <taxon>Gunneridae</taxon>
        <taxon>Pentapetalae</taxon>
        <taxon>rosids</taxon>
        <taxon>fabids</taxon>
        <taxon>Fabales</taxon>
        <taxon>Fabaceae</taxon>
        <taxon>Caesalpinioideae</taxon>
        <taxon>Cassia clade</taxon>
        <taxon>Senna</taxon>
    </lineage>
</organism>
<dbReference type="EMBL" id="JAAIUW010000007">
    <property type="protein sequence ID" value="KAF7823955.1"/>
    <property type="molecule type" value="Genomic_DNA"/>
</dbReference>
<protein>
    <submittedName>
        <fullName evidence="1">Uncharacterized protein</fullName>
    </submittedName>
</protein>
<reference evidence="1" key="1">
    <citation type="submission" date="2020-09" db="EMBL/GenBank/DDBJ databases">
        <title>Genome-Enabled Discovery of Anthraquinone Biosynthesis in Senna tora.</title>
        <authorList>
            <person name="Kang S.-H."/>
            <person name="Pandey R.P."/>
            <person name="Lee C.-M."/>
            <person name="Sim J.-S."/>
            <person name="Jeong J.-T."/>
            <person name="Choi B.-S."/>
            <person name="Jung M."/>
            <person name="Ginzburg D."/>
            <person name="Zhao K."/>
            <person name="Won S.Y."/>
            <person name="Oh T.-J."/>
            <person name="Yu Y."/>
            <person name="Kim N.-H."/>
            <person name="Lee O.R."/>
            <person name="Lee T.-H."/>
            <person name="Bashyal P."/>
            <person name="Kim T.-S."/>
            <person name="Lee W.-H."/>
            <person name="Kawkins C."/>
            <person name="Kim C.-K."/>
            <person name="Kim J.S."/>
            <person name="Ahn B.O."/>
            <person name="Rhee S.Y."/>
            <person name="Sohng J.K."/>
        </authorList>
    </citation>
    <scope>NUCLEOTIDE SEQUENCE</scope>
    <source>
        <tissue evidence="1">Leaf</tissue>
    </source>
</reference>
<dbReference type="AlphaFoldDB" id="A0A834WHU4"/>
<evidence type="ECO:0000313" key="2">
    <source>
        <dbReference type="Proteomes" id="UP000634136"/>
    </source>
</evidence>
<keyword evidence="2" id="KW-1185">Reference proteome</keyword>
<sequence>MRLSLKKLKKFKFKGVVAQVSQTHCFALYWGIRVDIMLEWGSDRSDGVSSLA</sequence>
<dbReference type="Proteomes" id="UP000634136">
    <property type="component" value="Unassembled WGS sequence"/>
</dbReference>
<evidence type="ECO:0000313" key="1">
    <source>
        <dbReference type="EMBL" id="KAF7823955.1"/>
    </source>
</evidence>
<comment type="caution">
    <text evidence="1">The sequence shown here is derived from an EMBL/GenBank/DDBJ whole genome shotgun (WGS) entry which is preliminary data.</text>
</comment>
<accession>A0A834WHU4</accession>
<name>A0A834WHU4_9FABA</name>
<gene>
    <name evidence="1" type="ORF">G2W53_022099</name>
</gene>
<proteinExistence type="predicted"/>